<comment type="subcellular location">
    <subcellularLocation>
        <location evidence="1">Cell membrane</location>
        <topology evidence="1">Single-pass membrane protein</topology>
    </subcellularLocation>
</comment>
<evidence type="ECO:0000256" key="1">
    <source>
        <dbReference type="ARBA" id="ARBA00004162"/>
    </source>
</evidence>
<evidence type="ECO:0000256" key="7">
    <source>
        <dbReference type="ARBA" id="ARBA00023136"/>
    </source>
</evidence>
<evidence type="ECO:0000256" key="3">
    <source>
        <dbReference type="ARBA" id="ARBA00022692"/>
    </source>
</evidence>
<feature type="compositionally biased region" description="Basic and acidic residues" evidence="10">
    <location>
        <begin position="288"/>
        <end position="307"/>
    </location>
</feature>
<reference evidence="13 14" key="1">
    <citation type="journal article" date="2016" name="G3 (Bethesda)">
        <title>First Draft Assembly and Annotation of the Genome of a California Endemic Oak Quercus lobata Nee (Fagaceae).</title>
        <authorList>
            <person name="Sork V.L."/>
            <person name="Fitz-Gibbon S.T."/>
            <person name="Puiu D."/>
            <person name="Crepeau M."/>
            <person name="Gugger P.F."/>
            <person name="Sherman R."/>
            <person name="Stevens K."/>
            <person name="Langley C.H."/>
            <person name="Pellegrini M."/>
            <person name="Salzberg S.L."/>
        </authorList>
    </citation>
    <scope>NUCLEOTIDE SEQUENCE [LARGE SCALE GENOMIC DNA]</scope>
    <source>
        <strain evidence="13 14">cv. SW786</strain>
    </source>
</reference>
<evidence type="ECO:0000313" key="14">
    <source>
        <dbReference type="Proteomes" id="UP000594261"/>
    </source>
</evidence>
<feature type="compositionally biased region" description="Basic and acidic residues" evidence="10">
    <location>
        <begin position="222"/>
        <end position="232"/>
    </location>
</feature>
<keyword evidence="3 11" id="KW-0812">Transmembrane</keyword>
<keyword evidence="2" id="KW-1003">Cell membrane</keyword>
<evidence type="ECO:0000256" key="2">
    <source>
        <dbReference type="ARBA" id="ARBA00022475"/>
    </source>
</evidence>
<dbReference type="InterPro" id="IPR008978">
    <property type="entry name" value="HSP20-like_chaperone"/>
</dbReference>
<organism evidence="13 14">
    <name type="scientific">Quercus lobata</name>
    <name type="common">Valley oak</name>
    <dbReference type="NCBI Taxonomy" id="97700"/>
    <lineage>
        <taxon>Eukaryota</taxon>
        <taxon>Viridiplantae</taxon>
        <taxon>Streptophyta</taxon>
        <taxon>Embryophyta</taxon>
        <taxon>Tracheophyta</taxon>
        <taxon>Spermatophyta</taxon>
        <taxon>Magnoliopsida</taxon>
        <taxon>eudicotyledons</taxon>
        <taxon>Gunneridae</taxon>
        <taxon>Pentapetalae</taxon>
        <taxon>rosids</taxon>
        <taxon>fabids</taxon>
        <taxon>Fagales</taxon>
        <taxon>Fagaceae</taxon>
        <taxon>Quercus</taxon>
    </lineage>
</organism>
<feature type="domain" description="SHSP" evidence="12">
    <location>
        <begin position="20"/>
        <end position="126"/>
    </location>
</feature>
<dbReference type="FunCoup" id="A0A7N2LI50">
    <property type="interactions" value="133"/>
</dbReference>
<evidence type="ECO:0000256" key="5">
    <source>
        <dbReference type="ARBA" id="ARBA00022821"/>
    </source>
</evidence>
<evidence type="ECO:0000256" key="4">
    <source>
        <dbReference type="ARBA" id="ARBA00022737"/>
    </source>
</evidence>
<protein>
    <recommendedName>
        <fullName evidence="12">SHSP domain-containing protein</fullName>
    </recommendedName>
</protein>
<dbReference type="InterPro" id="IPR002068">
    <property type="entry name" value="A-crystallin/Hsp20_dom"/>
</dbReference>
<dbReference type="PANTHER" id="PTHR43670:SF121">
    <property type="entry name" value="PROTEIN RESTRICTED TEV MOVEMENT 2"/>
    <property type="match status" value="1"/>
</dbReference>
<dbReference type="InParanoid" id="A0A7N2LI50"/>
<evidence type="ECO:0000256" key="11">
    <source>
        <dbReference type="SAM" id="Phobius"/>
    </source>
</evidence>
<dbReference type="Gene3D" id="2.60.40.790">
    <property type="match status" value="1"/>
</dbReference>
<dbReference type="GO" id="GO:0006952">
    <property type="term" value="P:defense response"/>
    <property type="evidence" value="ECO:0007669"/>
    <property type="project" value="UniProtKB-KW"/>
</dbReference>
<dbReference type="Pfam" id="PF00011">
    <property type="entry name" value="HSP20"/>
    <property type="match status" value="1"/>
</dbReference>
<dbReference type="GO" id="GO:0005886">
    <property type="term" value="C:plasma membrane"/>
    <property type="evidence" value="ECO:0007669"/>
    <property type="project" value="UniProtKB-SubCell"/>
</dbReference>
<dbReference type="SUPFAM" id="SSF49764">
    <property type="entry name" value="HSP20-like chaperones"/>
    <property type="match status" value="1"/>
</dbReference>
<sequence>MAMKQRSGGISATLPGQSVRSVYENFQPISERKEDEGSTILLVHLPGFVKERIKIIYLNNARMVRVHGERPLGDNKWSRFNETFPVPENCDVDQIHGKFYQGILTITMPKQVIAKAGPSKEQAKATQKAPHPPKSSAETEPQKVQEVIPPKPTSSTWDEKQRENKASIKPKVQKGVEDVPPKATSTAIDSKKREVKIGQSESPEKAQKGQDVTPPKATSSSDTKRQMKEKNVELRDYKIVEKKNFEWNGAKENEKGVEKNMVIKGKESGETSAKLEMGESSTASKVSVLEKEKKRKEIYGGGNKDEPESNGVYHDAEEEGFKGVAVSAMKRVKNLTKRINEDERQMLVNMGAAVLVIFALGAYASYSYFSSGRAKN</sequence>
<comment type="similarity">
    <text evidence="8 9">Belongs to the small heat shock protein (HSP20) family.</text>
</comment>
<keyword evidence="7 11" id="KW-0472">Membrane</keyword>
<accession>A0A7N2LI50</accession>
<dbReference type="Gramene" id="QL04p049792:mrna">
    <property type="protein sequence ID" value="QL04p049792:mrna"/>
    <property type="gene ID" value="QL04p049792"/>
</dbReference>
<dbReference type="Proteomes" id="UP000594261">
    <property type="component" value="Chromosome 4"/>
</dbReference>
<feature type="compositionally biased region" description="Basic and acidic residues" evidence="10">
    <location>
        <begin position="157"/>
        <end position="166"/>
    </location>
</feature>
<dbReference type="GO" id="GO:0034605">
    <property type="term" value="P:cellular response to heat"/>
    <property type="evidence" value="ECO:0007669"/>
    <property type="project" value="TreeGrafter"/>
</dbReference>
<proteinExistence type="inferred from homology"/>
<feature type="region of interest" description="Disordered" evidence="10">
    <location>
        <begin position="115"/>
        <end position="232"/>
    </location>
</feature>
<evidence type="ECO:0000259" key="12">
    <source>
        <dbReference type="PROSITE" id="PS01031"/>
    </source>
</evidence>
<dbReference type="OMA" id="IPDYCEA"/>
<evidence type="ECO:0000256" key="10">
    <source>
        <dbReference type="SAM" id="MobiDB-lite"/>
    </source>
</evidence>
<name>A0A7N2LI50_QUELO</name>
<dbReference type="GeneID" id="115984161"/>
<keyword evidence="4" id="KW-0677">Repeat</keyword>
<feature type="compositionally biased region" description="Basic and acidic residues" evidence="10">
    <location>
        <begin position="189"/>
        <end position="208"/>
    </location>
</feature>
<feature type="region of interest" description="Disordered" evidence="10">
    <location>
        <begin position="269"/>
        <end position="312"/>
    </location>
</feature>
<evidence type="ECO:0000256" key="8">
    <source>
        <dbReference type="PROSITE-ProRule" id="PRU00285"/>
    </source>
</evidence>
<dbReference type="CDD" id="cd06464">
    <property type="entry name" value="ACD_sHsps-like"/>
    <property type="match status" value="1"/>
</dbReference>
<dbReference type="RefSeq" id="XP_030962946.1">
    <property type="nucleotide sequence ID" value="XM_031107086.1"/>
</dbReference>
<reference evidence="13" key="2">
    <citation type="submission" date="2021-01" db="UniProtKB">
        <authorList>
            <consortium name="EnsemblPlants"/>
        </authorList>
    </citation>
    <scope>IDENTIFICATION</scope>
</reference>
<evidence type="ECO:0000313" key="13">
    <source>
        <dbReference type="EnsemblPlants" id="QL04p049792:mrna"/>
    </source>
</evidence>
<keyword evidence="6 11" id="KW-1133">Transmembrane helix</keyword>
<dbReference type="EnsemblPlants" id="QL04p049792:mrna">
    <property type="protein sequence ID" value="QL04p049792:mrna"/>
    <property type="gene ID" value="QL04p049792"/>
</dbReference>
<keyword evidence="14" id="KW-1185">Reference proteome</keyword>
<dbReference type="PROSITE" id="PS01031">
    <property type="entry name" value="SHSP"/>
    <property type="match status" value="1"/>
</dbReference>
<keyword evidence="5" id="KW-0611">Plant defense</keyword>
<dbReference type="OrthoDB" id="1431247at2759"/>
<evidence type="ECO:0000256" key="6">
    <source>
        <dbReference type="ARBA" id="ARBA00022989"/>
    </source>
</evidence>
<dbReference type="PANTHER" id="PTHR43670">
    <property type="entry name" value="HEAT SHOCK PROTEIN 26"/>
    <property type="match status" value="1"/>
</dbReference>
<evidence type="ECO:0000256" key="9">
    <source>
        <dbReference type="RuleBase" id="RU003616"/>
    </source>
</evidence>
<feature type="transmembrane region" description="Helical" evidence="11">
    <location>
        <begin position="347"/>
        <end position="369"/>
    </location>
</feature>
<dbReference type="AlphaFoldDB" id="A0A7N2LI50"/>
<dbReference type="KEGG" id="qlo:115984161"/>
<dbReference type="EMBL" id="LRBV02000004">
    <property type="status" value="NOT_ANNOTATED_CDS"/>
    <property type="molecule type" value="Genomic_DNA"/>
</dbReference>
<gene>
    <name evidence="13" type="primary">LOC115984161</name>
</gene>